<accession>A0ABQ1JYD8</accession>
<evidence type="ECO:0000313" key="2">
    <source>
        <dbReference type="EMBL" id="GGB77943.1"/>
    </source>
</evidence>
<feature type="region of interest" description="Disordered" evidence="1">
    <location>
        <begin position="189"/>
        <end position="219"/>
    </location>
</feature>
<dbReference type="PROSITE" id="PS51257">
    <property type="entry name" value="PROKAR_LIPOPROTEIN"/>
    <property type="match status" value="1"/>
</dbReference>
<proteinExistence type="predicted"/>
<dbReference type="EMBL" id="BMKF01000002">
    <property type="protein sequence ID" value="GGB77943.1"/>
    <property type="molecule type" value="Genomic_DNA"/>
</dbReference>
<organism evidence="2 3">
    <name type="scientific">Henriciella pelagia</name>
    <dbReference type="NCBI Taxonomy" id="1977912"/>
    <lineage>
        <taxon>Bacteria</taxon>
        <taxon>Pseudomonadati</taxon>
        <taxon>Pseudomonadota</taxon>
        <taxon>Alphaproteobacteria</taxon>
        <taxon>Hyphomonadales</taxon>
        <taxon>Hyphomonadaceae</taxon>
        <taxon>Henriciella</taxon>
    </lineage>
</organism>
<keyword evidence="3" id="KW-1185">Reference proteome</keyword>
<comment type="caution">
    <text evidence="2">The sequence shown here is derived from an EMBL/GenBank/DDBJ whole genome shotgun (WGS) entry which is preliminary data.</text>
</comment>
<reference evidence="3" key="1">
    <citation type="journal article" date="2019" name="Int. J. Syst. Evol. Microbiol.">
        <title>The Global Catalogue of Microorganisms (GCM) 10K type strain sequencing project: providing services to taxonomists for standard genome sequencing and annotation.</title>
        <authorList>
            <consortium name="The Broad Institute Genomics Platform"/>
            <consortium name="The Broad Institute Genome Sequencing Center for Infectious Disease"/>
            <person name="Wu L."/>
            <person name="Ma J."/>
        </authorList>
    </citation>
    <scope>NUCLEOTIDE SEQUENCE [LARGE SCALE GENOMIC DNA]</scope>
    <source>
        <strain evidence="3">CGMCC 1.15928</strain>
    </source>
</reference>
<name>A0ABQ1JYD8_9PROT</name>
<dbReference type="Proteomes" id="UP000628854">
    <property type="component" value="Unassembled WGS sequence"/>
</dbReference>
<sequence length="347" mass="37915">MKSWIKSLLLPAALLLTGCFEIEPKRSQQVLGFLQFAYGAPVAPFPSGLYREAAGEYYLIEQDLDARIAIYNIHRSDASGTPVTTGAKGDAAIIFKFRDLGHLMVHYGAEITLHWLIFHPDDKMIEVRELACDMLTMAQRDELGFDRHGDTCKPKDGANAALAALYAMQQFDSSKGKIWRLKPVSQVTAAPARPGLGTTESEEDTAPSSPPPLPSETVAAQKPAPDAVFLNILKGSTIYLNAPDASPPSWEEIELKEDGSLLTTTVWPEPDGNERSFKAGDGVWTMRGRRLCVTRIAGEDCFILSVSAGKLNATRPRNSRPAFTDIRSRPAKHPAKTLALPGLQDID</sequence>
<gene>
    <name evidence="2" type="ORF">GCM10011503_28410</name>
</gene>
<protein>
    <submittedName>
        <fullName evidence="2">Uncharacterized protein</fullName>
    </submittedName>
</protein>
<evidence type="ECO:0000256" key="1">
    <source>
        <dbReference type="SAM" id="MobiDB-lite"/>
    </source>
</evidence>
<dbReference type="RefSeq" id="WP_084393198.1">
    <property type="nucleotide sequence ID" value="NZ_BMKF01000002.1"/>
</dbReference>
<evidence type="ECO:0000313" key="3">
    <source>
        <dbReference type="Proteomes" id="UP000628854"/>
    </source>
</evidence>